<sequence length="65" mass="7927">MALMARRFQHFMLCRCDWSPFVEEITQQLPVESPFLSAERRRSVEQFSQPTRVDFRVSYMLRRKT</sequence>
<evidence type="ECO:0000313" key="2">
    <source>
        <dbReference type="Proteomes" id="UP001234178"/>
    </source>
</evidence>
<organism evidence="1 2">
    <name type="scientific">Daphnia magna</name>
    <dbReference type="NCBI Taxonomy" id="35525"/>
    <lineage>
        <taxon>Eukaryota</taxon>
        <taxon>Metazoa</taxon>
        <taxon>Ecdysozoa</taxon>
        <taxon>Arthropoda</taxon>
        <taxon>Crustacea</taxon>
        <taxon>Branchiopoda</taxon>
        <taxon>Diplostraca</taxon>
        <taxon>Cladocera</taxon>
        <taxon>Anomopoda</taxon>
        <taxon>Daphniidae</taxon>
        <taxon>Daphnia</taxon>
    </lineage>
</organism>
<proteinExistence type="predicted"/>
<accession>A0ABQ9YVA1</accession>
<keyword evidence="2" id="KW-1185">Reference proteome</keyword>
<comment type="caution">
    <text evidence="1">The sequence shown here is derived from an EMBL/GenBank/DDBJ whole genome shotgun (WGS) entry which is preliminary data.</text>
</comment>
<gene>
    <name evidence="1" type="ORF">OUZ56_006308</name>
</gene>
<dbReference type="EMBL" id="JAOYFB010000001">
    <property type="protein sequence ID" value="KAK4004575.1"/>
    <property type="molecule type" value="Genomic_DNA"/>
</dbReference>
<reference evidence="1 2" key="1">
    <citation type="journal article" date="2023" name="Nucleic Acids Res.">
        <title>The hologenome of Daphnia magna reveals possible DNA methylation and microbiome-mediated evolution of the host genome.</title>
        <authorList>
            <person name="Chaturvedi A."/>
            <person name="Li X."/>
            <person name="Dhandapani V."/>
            <person name="Marshall H."/>
            <person name="Kissane S."/>
            <person name="Cuenca-Cambronero M."/>
            <person name="Asole G."/>
            <person name="Calvet F."/>
            <person name="Ruiz-Romero M."/>
            <person name="Marangio P."/>
            <person name="Guigo R."/>
            <person name="Rago D."/>
            <person name="Mirbahai L."/>
            <person name="Eastwood N."/>
            <person name="Colbourne J.K."/>
            <person name="Zhou J."/>
            <person name="Mallon E."/>
            <person name="Orsini L."/>
        </authorList>
    </citation>
    <scope>NUCLEOTIDE SEQUENCE [LARGE SCALE GENOMIC DNA]</scope>
    <source>
        <strain evidence="1">LRV0_1</strain>
    </source>
</reference>
<evidence type="ECO:0000313" key="1">
    <source>
        <dbReference type="EMBL" id="KAK4004575.1"/>
    </source>
</evidence>
<dbReference type="Proteomes" id="UP001234178">
    <property type="component" value="Unassembled WGS sequence"/>
</dbReference>
<name>A0ABQ9YVA1_9CRUS</name>
<protein>
    <submittedName>
        <fullName evidence="1">Uncharacterized protein</fullName>
    </submittedName>
</protein>